<dbReference type="AlphaFoldDB" id="A0ABD2I7Z3"/>
<feature type="domain" description="Malic enzyme N-terminal" evidence="10">
    <location>
        <begin position="104"/>
        <end position="286"/>
    </location>
</feature>
<dbReference type="PANTHER" id="PTHR23406">
    <property type="entry name" value="MALIC ENZYME-RELATED"/>
    <property type="match status" value="1"/>
</dbReference>
<dbReference type="GO" id="GO:0004470">
    <property type="term" value="F:malic enzyme activity"/>
    <property type="evidence" value="ECO:0007669"/>
    <property type="project" value="UniProtKB-ARBA"/>
</dbReference>
<dbReference type="InterPro" id="IPR015884">
    <property type="entry name" value="Malic_enzyme_CS"/>
</dbReference>
<evidence type="ECO:0000313" key="12">
    <source>
        <dbReference type="Proteomes" id="UP001620645"/>
    </source>
</evidence>
<dbReference type="SMART" id="SM00919">
    <property type="entry name" value="Malic_M"/>
    <property type="match status" value="1"/>
</dbReference>
<comment type="similarity">
    <text evidence="2 8">Belongs to the malic enzymes family.</text>
</comment>
<evidence type="ECO:0000256" key="6">
    <source>
        <dbReference type="PIRSR" id="PIRSR000106-2"/>
    </source>
</evidence>
<reference evidence="11 12" key="1">
    <citation type="submission" date="2024-10" db="EMBL/GenBank/DDBJ databases">
        <authorList>
            <person name="Kim D."/>
        </authorList>
    </citation>
    <scope>NUCLEOTIDE SEQUENCE [LARGE SCALE GENOMIC DNA]</scope>
    <source>
        <strain evidence="11">Taebaek</strain>
    </source>
</reference>
<evidence type="ECO:0000256" key="4">
    <source>
        <dbReference type="ARBA" id="ARBA00023002"/>
    </source>
</evidence>
<feature type="active site" description="Proton donor" evidence="5">
    <location>
        <position position="127"/>
    </location>
</feature>
<protein>
    <recommendedName>
        <fullName evidence="8">Malic enzyme</fullName>
    </recommendedName>
</protein>
<comment type="cofactor">
    <cofactor evidence="1">
        <name>Mn(2+)</name>
        <dbReference type="ChEBI" id="CHEBI:29035"/>
    </cofactor>
</comment>
<dbReference type="PROSITE" id="PS00331">
    <property type="entry name" value="MALIC_ENZYMES"/>
    <property type="match status" value="1"/>
</dbReference>
<keyword evidence="12" id="KW-1185">Reference proteome</keyword>
<evidence type="ECO:0000256" key="1">
    <source>
        <dbReference type="ARBA" id="ARBA00001936"/>
    </source>
</evidence>
<name>A0ABD2I7Z3_HETSC</name>
<dbReference type="NCBIfam" id="NF010052">
    <property type="entry name" value="PRK13529.1"/>
    <property type="match status" value="1"/>
</dbReference>
<comment type="caution">
    <text evidence="11">The sequence shown here is derived from an EMBL/GenBank/DDBJ whole genome shotgun (WGS) entry which is preliminary data.</text>
</comment>
<evidence type="ECO:0000313" key="11">
    <source>
        <dbReference type="EMBL" id="KAL3076327.1"/>
    </source>
</evidence>
<feature type="active site" description="Proton acceptor" evidence="5">
    <location>
        <position position="199"/>
    </location>
</feature>
<evidence type="ECO:0000256" key="5">
    <source>
        <dbReference type="PIRSR" id="PIRSR000106-1"/>
    </source>
</evidence>
<dbReference type="Pfam" id="PF00390">
    <property type="entry name" value="malic"/>
    <property type="match status" value="1"/>
</dbReference>
<feature type="binding site" evidence="7">
    <location>
        <position position="295"/>
    </location>
    <ligand>
        <name>a divalent metal cation</name>
        <dbReference type="ChEBI" id="CHEBI:60240"/>
    </ligand>
</feature>
<gene>
    <name evidence="11" type="ORF">niasHS_013598</name>
</gene>
<feature type="binding site" evidence="6">
    <location>
        <position position="434"/>
    </location>
    <ligand>
        <name>(S)-malate</name>
        <dbReference type="ChEBI" id="CHEBI:15589"/>
    </ligand>
</feature>
<dbReference type="Gene3D" id="3.40.50.10380">
    <property type="entry name" value="Malic enzyme, N-terminal domain"/>
    <property type="match status" value="1"/>
</dbReference>
<organism evidence="11 12">
    <name type="scientific">Heterodera schachtii</name>
    <name type="common">Sugarbeet cyst nematode worm</name>
    <name type="synonym">Tylenchus schachtii</name>
    <dbReference type="NCBI Taxonomy" id="97005"/>
    <lineage>
        <taxon>Eukaryota</taxon>
        <taxon>Metazoa</taxon>
        <taxon>Ecdysozoa</taxon>
        <taxon>Nematoda</taxon>
        <taxon>Chromadorea</taxon>
        <taxon>Rhabditida</taxon>
        <taxon>Tylenchina</taxon>
        <taxon>Tylenchomorpha</taxon>
        <taxon>Tylenchoidea</taxon>
        <taxon>Heteroderidae</taxon>
        <taxon>Heteroderinae</taxon>
        <taxon>Heterodera</taxon>
    </lineage>
</organism>
<evidence type="ECO:0000256" key="7">
    <source>
        <dbReference type="PIRSR" id="PIRSR000106-3"/>
    </source>
</evidence>
<accession>A0ABD2I7Z3</accession>
<dbReference type="InterPro" id="IPR012302">
    <property type="entry name" value="Malic_NAD-bd"/>
</dbReference>
<comment type="cofactor">
    <cofactor evidence="7">
        <name>Mg(2+)</name>
        <dbReference type="ChEBI" id="CHEBI:18420"/>
    </cofactor>
    <cofactor evidence="7">
        <name>Mn(2+)</name>
        <dbReference type="ChEBI" id="CHEBI:29035"/>
    </cofactor>
    <text evidence="7">Divalent metal cations. Prefers magnesium or manganese.</text>
</comment>
<evidence type="ECO:0000256" key="3">
    <source>
        <dbReference type="ARBA" id="ARBA00022723"/>
    </source>
</evidence>
<dbReference type="GO" id="GO:0046872">
    <property type="term" value="F:metal ion binding"/>
    <property type="evidence" value="ECO:0007669"/>
    <property type="project" value="UniProtKB-KW"/>
</dbReference>
<dbReference type="InterPro" id="IPR001891">
    <property type="entry name" value="Malic_OxRdtase"/>
</dbReference>
<evidence type="ECO:0000259" key="10">
    <source>
        <dbReference type="SMART" id="SM01274"/>
    </source>
</evidence>
<dbReference type="EMBL" id="JBICCN010000338">
    <property type="protein sequence ID" value="KAL3076327.1"/>
    <property type="molecule type" value="Genomic_DNA"/>
</dbReference>
<feature type="binding site" evidence="7">
    <location>
        <position position="272"/>
    </location>
    <ligand>
        <name>a divalent metal cation</name>
        <dbReference type="ChEBI" id="CHEBI:60240"/>
    </ligand>
</feature>
<dbReference type="CDD" id="cd05312">
    <property type="entry name" value="NAD_bind_1_malic_enz"/>
    <property type="match status" value="1"/>
</dbReference>
<sequence length="594" mass="66250">MERSDPKQQKQQQIMLRELYRPETFPWNAGKGLSILKNKRTNKAILESHRKGLAHSMTERQLFGLDGLMPQGVKSQEQQAQQEIKHLRELNNEMAKFIHLEGLRERNEKLFFRVMRQFLGELLPIVYTPTVGDACIHFEYRHPKALFLNINWHNSVSEICRVLSNWKCQDVRAIVVTDGERILGLGDLGVGGVEIPVGKLSLYVALGGVQPKWCLPIQLDVGTDNETLLNDANYTGLRQRRVRGEQYDQFIDNFMVACCKKFGHKILVQFEDFGKNNADRLLKRYQDRYCTFNDDIQGTASVSVAGLLAAVRITGRKISESKFLFHGAGTAAIGISELLVSQMQIEGLSRDEACGRIFLVKSDGLVTKARGNLMEAQKPFAKQMDDLKDLADIVQAVQPSAIIGVSTIHGAFSDAVIKRMASFNERPIIFALSNPTSKSECTAQAAYKGTNGAALFVSGNPFEPVTLSDGRTFSPGQCNNSYIFPGVALGIILFQIAHIPDKLFLIAAVKLAEFVTDDELSSGNLFPSMNKICEISIQIAVAIAEECYKDGLARLYPEPADKELFVRSQVYSTDYEELIPKTGHMKVNFENGMA</sequence>
<evidence type="ECO:0000256" key="2">
    <source>
        <dbReference type="ARBA" id="ARBA00008785"/>
    </source>
</evidence>
<dbReference type="FunFam" id="3.40.50.720:FF:000060">
    <property type="entry name" value="Malic enzyme"/>
    <property type="match status" value="1"/>
</dbReference>
<dbReference type="InterPro" id="IPR037062">
    <property type="entry name" value="Malic_N_dom_sf"/>
</dbReference>
<dbReference type="InterPro" id="IPR046346">
    <property type="entry name" value="Aminoacid_DH-like_N_sf"/>
</dbReference>
<dbReference type="PRINTS" id="PR00072">
    <property type="entry name" value="MALOXRDTASE"/>
</dbReference>
<dbReference type="Pfam" id="PF03949">
    <property type="entry name" value="Malic_M"/>
    <property type="match status" value="1"/>
</dbReference>
<feature type="binding site" evidence="7">
    <location>
        <position position="271"/>
    </location>
    <ligand>
        <name>a divalent metal cation</name>
        <dbReference type="ChEBI" id="CHEBI:60240"/>
    </ligand>
</feature>
<dbReference type="PANTHER" id="PTHR23406:SF90">
    <property type="entry name" value="MALIC ENZYME-RELATED"/>
    <property type="match status" value="1"/>
</dbReference>
<dbReference type="Gene3D" id="3.40.50.720">
    <property type="entry name" value="NAD(P)-binding Rossmann-like Domain"/>
    <property type="match status" value="1"/>
</dbReference>
<dbReference type="InterPro" id="IPR012301">
    <property type="entry name" value="Malic_N_dom"/>
</dbReference>
<dbReference type="SUPFAM" id="SSF51735">
    <property type="entry name" value="NAD(P)-binding Rossmann-fold domains"/>
    <property type="match status" value="1"/>
</dbReference>
<keyword evidence="3 7" id="KW-0479">Metal-binding</keyword>
<evidence type="ECO:0000259" key="9">
    <source>
        <dbReference type="SMART" id="SM00919"/>
    </source>
</evidence>
<feature type="binding site" evidence="6">
    <location>
        <position position="479"/>
    </location>
    <ligand>
        <name>(S)-malate</name>
        <dbReference type="ChEBI" id="CHEBI:15589"/>
    </ligand>
</feature>
<proteinExistence type="inferred from homology"/>
<dbReference type="SMART" id="SM01274">
    <property type="entry name" value="malic"/>
    <property type="match status" value="1"/>
</dbReference>
<dbReference type="InterPro" id="IPR036291">
    <property type="entry name" value="NAD(P)-bd_dom_sf"/>
</dbReference>
<feature type="binding site" evidence="6">
    <location>
        <position position="181"/>
    </location>
    <ligand>
        <name>(S)-malate</name>
        <dbReference type="ChEBI" id="CHEBI:15589"/>
    </ligand>
</feature>
<dbReference type="Proteomes" id="UP001620645">
    <property type="component" value="Unassembled WGS sequence"/>
</dbReference>
<feature type="domain" description="Malic enzyme NAD-binding" evidence="9">
    <location>
        <begin position="296"/>
        <end position="548"/>
    </location>
</feature>
<dbReference type="GO" id="GO:0016616">
    <property type="term" value="F:oxidoreductase activity, acting on the CH-OH group of donors, NAD or NADP as acceptor"/>
    <property type="evidence" value="ECO:0007669"/>
    <property type="project" value="UniProtKB-ARBA"/>
</dbReference>
<keyword evidence="4 8" id="KW-0560">Oxidoreductase</keyword>
<evidence type="ECO:0000256" key="8">
    <source>
        <dbReference type="RuleBase" id="RU003426"/>
    </source>
</evidence>
<dbReference type="SUPFAM" id="SSF53223">
    <property type="entry name" value="Aminoacid dehydrogenase-like, N-terminal domain"/>
    <property type="match status" value="1"/>
</dbReference>
<dbReference type="PIRSF" id="PIRSF000106">
    <property type="entry name" value="ME"/>
    <property type="match status" value="1"/>
</dbReference>